<evidence type="ECO:0000313" key="2">
    <source>
        <dbReference type="Proteomes" id="UP001155182"/>
    </source>
</evidence>
<protein>
    <submittedName>
        <fullName evidence="1">DUF1569 domain-containing protein</fullName>
    </submittedName>
</protein>
<dbReference type="Pfam" id="PF07606">
    <property type="entry name" value="DUF1569"/>
    <property type="match status" value="1"/>
</dbReference>
<proteinExistence type="predicted"/>
<reference evidence="1" key="1">
    <citation type="submission" date="2022-06" db="EMBL/GenBank/DDBJ databases">
        <title>Solitalea sp. MAHUQ-68 isolated from rhizospheric soil.</title>
        <authorList>
            <person name="Huq M.A."/>
        </authorList>
    </citation>
    <scope>NUCLEOTIDE SEQUENCE</scope>
    <source>
        <strain evidence="1">MAHUQ-68</strain>
    </source>
</reference>
<comment type="caution">
    <text evidence="1">The sequence shown here is derived from an EMBL/GenBank/DDBJ whole genome shotgun (WGS) entry which is preliminary data.</text>
</comment>
<name>A0A9X2EZL4_9SPHI</name>
<organism evidence="1 2">
    <name type="scientific">Solitalea agri</name>
    <dbReference type="NCBI Taxonomy" id="2953739"/>
    <lineage>
        <taxon>Bacteria</taxon>
        <taxon>Pseudomonadati</taxon>
        <taxon>Bacteroidota</taxon>
        <taxon>Sphingobacteriia</taxon>
        <taxon>Sphingobacteriales</taxon>
        <taxon>Sphingobacteriaceae</taxon>
        <taxon>Solitalea</taxon>
    </lineage>
</organism>
<gene>
    <name evidence="1" type="ORF">NF867_00395</name>
</gene>
<evidence type="ECO:0000313" key="1">
    <source>
        <dbReference type="EMBL" id="MCO4291319.1"/>
    </source>
</evidence>
<dbReference type="RefSeq" id="WP_252585485.1">
    <property type="nucleotide sequence ID" value="NZ_JAMWYS010000003.1"/>
</dbReference>
<sequence>MKTIFEQSTRDELINRINAINEYSTPQWGKMNVYQMFKHCTLVEEMFLRNKYYKRVLIGRIIGQKALKNMLKDDQPMMQNAPTAADFKVIEIQGNTEEERTKWISLIKEYEHFSNPFYVHWFFGKMTREQIGYFVYKHSDHHLRQFNS</sequence>
<dbReference type="InterPro" id="IPR034660">
    <property type="entry name" value="DinB/YfiT-like"/>
</dbReference>
<dbReference type="AlphaFoldDB" id="A0A9X2EZL4"/>
<dbReference type="Proteomes" id="UP001155182">
    <property type="component" value="Unassembled WGS sequence"/>
</dbReference>
<keyword evidence="2" id="KW-1185">Reference proteome</keyword>
<dbReference type="Gene3D" id="1.20.120.450">
    <property type="entry name" value="dinb family like domain"/>
    <property type="match status" value="1"/>
</dbReference>
<accession>A0A9X2EZL4</accession>
<dbReference type="InterPro" id="IPR011463">
    <property type="entry name" value="DUF1569"/>
</dbReference>
<dbReference type="EMBL" id="JAMWYS010000003">
    <property type="protein sequence ID" value="MCO4291319.1"/>
    <property type="molecule type" value="Genomic_DNA"/>
</dbReference>
<dbReference type="SUPFAM" id="SSF109854">
    <property type="entry name" value="DinB/YfiT-like putative metalloenzymes"/>
    <property type="match status" value="1"/>
</dbReference>